<feature type="compositionally biased region" description="Basic residues" evidence="1">
    <location>
        <begin position="1"/>
        <end position="15"/>
    </location>
</feature>
<feature type="region of interest" description="Disordered" evidence="1">
    <location>
        <begin position="1"/>
        <end position="39"/>
    </location>
</feature>
<organism evidence="2 3">
    <name type="scientific">Neoarthrinium moseri</name>
    <dbReference type="NCBI Taxonomy" id="1658444"/>
    <lineage>
        <taxon>Eukaryota</taxon>
        <taxon>Fungi</taxon>
        <taxon>Dikarya</taxon>
        <taxon>Ascomycota</taxon>
        <taxon>Pezizomycotina</taxon>
        <taxon>Sordariomycetes</taxon>
        <taxon>Xylariomycetidae</taxon>
        <taxon>Amphisphaeriales</taxon>
        <taxon>Apiosporaceae</taxon>
        <taxon>Neoarthrinium</taxon>
    </lineage>
</organism>
<comment type="caution">
    <text evidence="2">The sequence shown here is derived from an EMBL/GenBank/DDBJ whole genome shotgun (WGS) entry which is preliminary data.</text>
</comment>
<evidence type="ECO:0000313" key="3">
    <source>
        <dbReference type="Proteomes" id="UP000829685"/>
    </source>
</evidence>
<proteinExistence type="predicted"/>
<reference evidence="2" key="1">
    <citation type="submission" date="2021-03" db="EMBL/GenBank/DDBJ databases">
        <title>Revisited historic fungal species revealed as producer of novel bioactive compounds through whole genome sequencing and comparative genomics.</title>
        <authorList>
            <person name="Vignolle G.A."/>
            <person name="Hochenegger N."/>
            <person name="Mach R.L."/>
            <person name="Mach-Aigner A.R."/>
            <person name="Javad Rahimi M."/>
            <person name="Salim K.A."/>
            <person name="Chan C.M."/>
            <person name="Lim L.B.L."/>
            <person name="Cai F."/>
            <person name="Druzhinina I.S."/>
            <person name="U'Ren J.M."/>
            <person name="Derntl C."/>
        </authorList>
    </citation>
    <scope>NUCLEOTIDE SEQUENCE</scope>
    <source>
        <strain evidence="2">TUCIM 5799</strain>
    </source>
</reference>
<name>A0A9P9W904_9PEZI</name>
<protein>
    <submittedName>
        <fullName evidence="2">Uncharacterized protein</fullName>
    </submittedName>
</protein>
<feature type="region of interest" description="Disordered" evidence="1">
    <location>
        <begin position="86"/>
        <end position="118"/>
    </location>
</feature>
<evidence type="ECO:0000256" key="1">
    <source>
        <dbReference type="SAM" id="MobiDB-lite"/>
    </source>
</evidence>
<gene>
    <name evidence="2" type="ORF">JX265_013187</name>
</gene>
<accession>A0A9P9W904</accession>
<dbReference type="Proteomes" id="UP000829685">
    <property type="component" value="Unassembled WGS sequence"/>
</dbReference>
<dbReference type="AlphaFoldDB" id="A0A9P9W904"/>
<keyword evidence="3" id="KW-1185">Reference proteome</keyword>
<dbReference type="EMBL" id="JAFIMR010000064">
    <property type="protein sequence ID" value="KAI1851830.1"/>
    <property type="molecule type" value="Genomic_DNA"/>
</dbReference>
<evidence type="ECO:0000313" key="2">
    <source>
        <dbReference type="EMBL" id="KAI1851830.1"/>
    </source>
</evidence>
<sequence length="351" mass="39449">MHRRPGRPPGRKRNKQPSLPELTPGHDPVGGSSASEEADWPVSIPDYDLEILAGQIDQNFEFPFNHSDPQLNFSMVELGSQDFSTRARQHQPGGFNRDQNCAVDPTRDTSHAATQRASQKPLDPYFRLIILNQNILLALEYVKSAPLDIRTSLQMHCHCAEGLSNSSSTEDPFSQTFSILNELEDLLRFENIKVAETQHPDGADSKIISLPFVLCTISCHLQVLDLYDKLLTQVLDQLSDNTRAQQFMVLAKPSVHIYGTVVPIAKSTVAEIFAHLMEDKIQPIESALGLPHHPCVKEVPSMAGDGRDYFQASPLFTEIQQLFMKEKQRFSNSWDIIPTIKLKLQSIRAIR</sequence>